<dbReference type="Pfam" id="PF11859">
    <property type="entry name" value="DUF3379"/>
    <property type="match status" value="1"/>
</dbReference>
<name>A0ABW1XMW5_9ALTE</name>
<comment type="caution">
    <text evidence="2">The sequence shown here is derived from an EMBL/GenBank/DDBJ whole genome shotgun (WGS) entry which is preliminary data.</text>
</comment>
<dbReference type="Proteomes" id="UP001596364">
    <property type="component" value="Unassembled WGS sequence"/>
</dbReference>
<dbReference type="InterPro" id="IPR021806">
    <property type="entry name" value="DUF3379"/>
</dbReference>
<protein>
    <submittedName>
        <fullName evidence="2">DUF3379 family protein</fullName>
    </submittedName>
</protein>
<proteinExistence type="predicted"/>
<keyword evidence="1" id="KW-0812">Transmembrane</keyword>
<feature type="transmembrane region" description="Helical" evidence="1">
    <location>
        <begin position="78"/>
        <end position="97"/>
    </location>
</feature>
<accession>A0ABW1XMW5</accession>
<evidence type="ECO:0000313" key="3">
    <source>
        <dbReference type="Proteomes" id="UP001596364"/>
    </source>
</evidence>
<dbReference type="RefSeq" id="WP_131258272.1">
    <property type="nucleotide sequence ID" value="NZ_JBHSUS010000001.1"/>
</dbReference>
<keyword evidence="3" id="KW-1185">Reference proteome</keyword>
<evidence type="ECO:0000313" key="2">
    <source>
        <dbReference type="EMBL" id="MFC6440477.1"/>
    </source>
</evidence>
<keyword evidence="1" id="KW-0472">Membrane</keyword>
<dbReference type="EMBL" id="JBHSUS010000001">
    <property type="protein sequence ID" value="MFC6440477.1"/>
    <property type="molecule type" value="Genomic_DNA"/>
</dbReference>
<sequence>MDDLTFRRALMSSPDELDEALRKAIAEQPDKKQLWLEHQRLNEKLRNAVCVPAPDGMRARLMLRQTMQQRHRSRRRQYWAVAASVALVSLFSLTYLLPGNVNLGDHALAHVYHEGTAPFLIDEQVGLSQVNAKLAQFSGQFTGDIGKVYYANLCDFDRIKSLHMIIDGPDGKVSVFVVPHQAQQQVPAYFHDALYTGESKNLGHASVVVVGKSAAAVEQALQRVSNQLQFSA</sequence>
<reference evidence="3" key="1">
    <citation type="journal article" date="2019" name="Int. J. Syst. Evol. Microbiol.">
        <title>The Global Catalogue of Microorganisms (GCM) 10K type strain sequencing project: providing services to taxonomists for standard genome sequencing and annotation.</title>
        <authorList>
            <consortium name="The Broad Institute Genomics Platform"/>
            <consortium name="The Broad Institute Genome Sequencing Center for Infectious Disease"/>
            <person name="Wu L."/>
            <person name="Ma J."/>
        </authorList>
    </citation>
    <scope>NUCLEOTIDE SEQUENCE [LARGE SCALE GENOMIC DNA]</scope>
    <source>
        <strain evidence="3">CGMCC 1.16031</strain>
    </source>
</reference>
<evidence type="ECO:0000256" key="1">
    <source>
        <dbReference type="SAM" id="Phobius"/>
    </source>
</evidence>
<keyword evidence="1" id="KW-1133">Transmembrane helix</keyword>
<gene>
    <name evidence="2" type="ORF">ACFP85_10000</name>
</gene>
<organism evidence="2 3">
    <name type="scientific">Pseudobowmanella zhangzhouensis</name>
    <dbReference type="NCBI Taxonomy" id="1537679"/>
    <lineage>
        <taxon>Bacteria</taxon>
        <taxon>Pseudomonadati</taxon>
        <taxon>Pseudomonadota</taxon>
        <taxon>Gammaproteobacteria</taxon>
        <taxon>Alteromonadales</taxon>
        <taxon>Alteromonadaceae</taxon>
    </lineage>
</organism>